<dbReference type="HOGENOM" id="CLU_083841_1_0_12"/>
<keyword evidence="4" id="KW-1185">Reference proteome</keyword>
<evidence type="ECO:0000259" key="2">
    <source>
        <dbReference type="PROSITE" id="PS50076"/>
    </source>
</evidence>
<dbReference type="InterPro" id="IPR036869">
    <property type="entry name" value="J_dom_sf"/>
</dbReference>
<dbReference type="PROSITE" id="PS50076">
    <property type="entry name" value="DNAJ_2"/>
    <property type="match status" value="1"/>
</dbReference>
<dbReference type="KEGG" id="ssm:Spirs_2110"/>
<dbReference type="CDD" id="cd06257">
    <property type="entry name" value="DnaJ"/>
    <property type="match status" value="1"/>
</dbReference>
<dbReference type="Gene3D" id="1.10.287.110">
    <property type="entry name" value="DnaJ domain"/>
    <property type="match status" value="1"/>
</dbReference>
<gene>
    <name evidence="3" type="ordered locus">Spirs_2110</name>
</gene>
<protein>
    <submittedName>
        <fullName evidence="3">Heat shock protein DnaJ domain protein</fullName>
    </submittedName>
</protein>
<reference evidence="3 4" key="1">
    <citation type="journal article" date="2010" name="Stand. Genomic Sci.">
        <title>Complete genome sequence of Spirochaeta smaragdinae type strain (SEBR 4228).</title>
        <authorList>
            <person name="Mavromatis K."/>
            <person name="Yasawong M."/>
            <person name="Chertkov O."/>
            <person name="Lapidus A."/>
            <person name="Lucas S."/>
            <person name="Nolan M."/>
            <person name="Del Rio T.G."/>
            <person name="Tice H."/>
            <person name="Cheng J.F."/>
            <person name="Pitluck S."/>
            <person name="Liolios K."/>
            <person name="Ivanova N."/>
            <person name="Tapia R."/>
            <person name="Han C."/>
            <person name="Bruce D."/>
            <person name="Goodwin L."/>
            <person name="Pati A."/>
            <person name="Chen A."/>
            <person name="Palaniappan K."/>
            <person name="Land M."/>
            <person name="Hauser L."/>
            <person name="Chang Y.J."/>
            <person name="Jeffries C.D."/>
            <person name="Detter J.C."/>
            <person name="Rohde M."/>
            <person name="Brambilla E."/>
            <person name="Spring S."/>
            <person name="Goker M."/>
            <person name="Sikorski J."/>
            <person name="Woyke T."/>
            <person name="Bristow J."/>
            <person name="Eisen J.A."/>
            <person name="Markowitz V."/>
            <person name="Hugenholtz P."/>
            <person name="Klenk H.P."/>
            <person name="Kyrpides N.C."/>
        </authorList>
    </citation>
    <scope>NUCLEOTIDE SEQUENCE [LARGE SCALE GENOMIC DNA]</scope>
    <source>
        <strain evidence="4">DSM 11293 / JCM 15392 / SEBR 4228</strain>
    </source>
</reference>
<dbReference type="Proteomes" id="UP000002318">
    <property type="component" value="Chromosome"/>
</dbReference>
<accession>E1R344</accession>
<evidence type="ECO:0000313" key="4">
    <source>
        <dbReference type="Proteomes" id="UP000002318"/>
    </source>
</evidence>
<evidence type="ECO:0000256" key="1">
    <source>
        <dbReference type="SAM" id="MobiDB-lite"/>
    </source>
</evidence>
<dbReference type="OrthoDB" id="9779889at2"/>
<dbReference type="InterPro" id="IPR001623">
    <property type="entry name" value="DnaJ_domain"/>
</dbReference>
<dbReference type="eggNOG" id="COG0484">
    <property type="taxonomic scope" value="Bacteria"/>
</dbReference>
<dbReference type="PRINTS" id="PR00625">
    <property type="entry name" value="JDOMAIN"/>
</dbReference>
<organism evidence="3 4">
    <name type="scientific">Sediminispirochaeta smaragdinae (strain DSM 11293 / JCM 15392 / SEBR 4228)</name>
    <name type="common">Spirochaeta smaragdinae</name>
    <dbReference type="NCBI Taxonomy" id="573413"/>
    <lineage>
        <taxon>Bacteria</taxon>
        <taxon>Pseudomonadati</taxon>
        <taxon>Spirochaetota</taxon>
        <taxon>Spirochaetia</taxon>
        <taxon>Spirochaetales</taxon>
        <taxon>Spirochaetaceae</taxon>
        <taxon>Sediminispirochaeta</taxon>
    </lineage>
</organism>
<feature type="region of interest" description="Disordered" evidence="1">
    <location>
        <begin position="61"/>
        <end position="89"/>
    </location>
</feature>
<dbReference type="SUPFAM" id="SSF48452">
    <property type="entry name" value="TPR-like"/>
    <property type="match status" value="1"/>
</dbReference>
<dbReference type="InterPro" id="IPR011990">
    <property type="entry name" value="TPR-like_helical_dom_sf"/>
</dbReference>
<dbReference type="Pfam" id="PF00226">
    <property type="entry name" value="DnaJ"/>
    <property type="match status" value="1"/>
</dbReference>
<dbReference type="PANTHER" id="PTHR24074">
    <property type="entry name" value="CO-CHAPERONE PROTEIN DJLA"/>
    <property type="match status" value="1"/>
</dbReference>
<feature type="compositionally biased region" description="Low complexity" evidence="1">
    <location>
        <begin position="61"/>
        <end position="75"/>
    </location>
</feature>
<feature type="domain" description="J" evidence="2">
    <location>
        <begin position="4"/>
        <end position="69"/>
    </location>
</feature>
<sequence>MISDPYKILGVSPGASNEEITKAYRKLARKYHPDVNHGNEEEAAKRMSEINAAYDQIKSGTASSYSSSNTGSYQSRNTGNGGNSSQQTEDPFGFGFDPFEWFTGAYGQNRQGNRASEYDQIKSFINAGYYERALKALNNIADRSAQWFYYSAIVNSQCENRITALKHAKTAVQMEPDNLEYQLVLNRIQNGGRVYQQQSKNYGMPNASLDRICLGMILSNLCCMLCGRPF</sequence>
<dbReference type="SUPFAM" id="SSF46565">
    <property type="entry name" value="Chaperone J-domain"/>
    <property type="match status" value="1"/>
</dbReference>
<dbReference type="STRING" id="573413.Spirs_2110"/>
<dbReference type="InterPro" id="IPR050817">
    <property type="entry name" value="DjlA_DnaK_co-chaperone"/>
</dbReference>
<proteinExistence type="predicted"/>
<evidence type="ECO:0000313" key="3">
    <source>
        <dbReference type="EMBL" id="ADK81230.1"/>
    </source>
</evidence>
<dbReference type="EMBL" id="CP002116">
    <property type="protein sequence ID" value="ADK81230.1"/>
    <property type="molecule type" value="Genomic_DNA"/>
</dbReference>
<keyword evidence="3" id="KW-0346">Stress response</keyword>
<name>E1R344_SEDSS</name>
<dbReference type="SMART" id="SM00271">
    <property type="entry name" value="DnaJ"/>
    <property type="match status" value="1"/>
</dbReference>
<dbReference type="RefSeq" id="WP_013254694.1">
    <property type="nucleotide sequence ID" value="NC_014364.1"/>
</dbReference>
<dbReference type="AlphaFoldDB" id="E1R344"/>